<dbReference type="Pfam" id="PF13690">
    <property type="entry name" value="CheX"/>
    <property type="match status" value="1"/>
</dbReference>
<name>A0A8J8K930_9BACI</name>
<dbReference type="InterPro" id="IPR028051">
    <property type="entry name" value="CheX-like_dom"/>
</dbReference>
<dbReference type="AlphaFoldDB" id="A0A8J8K930"/>
<dbReference type="InterPro" id="IPR028976">
    <property type="entry name" value="CheC-like_sf"/>
</dbReference>
<dbReference type="GO" id="GO:0006935">
    <property type="term" value="P:chemotaxis"/>
    <property type="evidence" value="ECO:0007669"/>
    <property type="project" value="UniProtKB-KW"/>
</dbReference>
<evidence type="ECO:0000313" key="3">
    <source>
        <dbReference type="EMBL" id="NSL52656.1"/>
    </source>
</evidence>
<dbReference type="PANTHER" id="PTHR39452:SF1">
    <property type="entry name" value="CHEY-P PHOSPHATASE CHEX"/>
    <property type="match status" value="1"/>
</dbReference>
<dbReference type="EMBL" id="JABTTE010000019">
    <property type="protein sequence ID" value="NSL52656.1"/>
    <property type="molecule type" value="Genomic_DNA"/>
</dbReference>
<gene>
    <name evidence="3" type="ORF">HR057_12915</name>
</gene>
<organism evidence="3 4">
    <name type="scientific">Calidifontibacillus erzurumensis</name>
    <dbReference type="NCBI Taxonomy" id="2741433"/>
    <lineage>
        <taxon>Bacteria</taxon>
        <taxon>Bacillati</taxon>
        <taxon>Bacillota</taxon>
        <taxon>Bacilli</taxon>
        <taxon>Bacillales</taxon>
        <taxon>Bacillaceae</taxon>
        <taxon>Calidifontibacillus/Schinkia group</taxon>
        <taxon>Calidifontibacillus</taxon>
    </lineage>
</organism>
<dbReference type="CDD" id="cd17906">
    <property type="entry name" value="CheX"/>
    <property type="match status" value="1"/>
</dbReference>
<evidence type="ECO:0000256" key="1">
    <source>
        <dbReference type="ARBA" id="ARBA00022500"/>
    </source>
</evidence>
<keyword evidence="4" id="KW-1185">Reference proteome</keyword>
<dbReference type="PANTHER" id="PTHR39452">
    <property type="entry name" value="CHEY-P PHOSPHATASE CHEX"/>
    <property type="match status" value="1"/>
</dbReference>
<dbReference type="SUPFAM" id="SSF103039">
    <property type="entry name" value="CheC-like"/>
    <property type="match status" value="1"/>
</dbReference>
<comment type="caution">
    <text evidence="3">The sequence shown here is derived from an EMBL/GenBank/DDBJ whole genome shotgun (WGS) entry which is preliminary data.</text>
</comment>
<evidence type="ECO:0000313" key="4">
    <source>
        <dbReference type="Proteomes" id="UP000625804"/>
    </source>
</evidence>
<dbReference type="Proteomes" id="UP000625804">
    <property type="component" value="Unassembled WGS sequence"/>
</dbReference>
<accession>A0A8J8K930</accession>
<sequence>MSVGEKITHVLNGTIESVKNVIPIPIVVGKPSLFKEPLLKSEIGVLIGMIGSIRGSLVIKSRAKTFCGIGEEMFGMHLDGEMLQSFTGELGNMLAGNLCTILAGKGIDIDITPPTVVMDGSIMHNSDLAFRVGVDIIGKGEIGIVLMLEN</sequence>
<feature type="domain" description="Chemotaxis phosphatase CheX-like" evidence="2">
    <location>
        <begin position="44"/>
        <end position="122"/>
    </location>
</feature>
<evidence type="ECO:0000259" key="2">
    <source>
        <dbReference type="Pfam" id="PF13690"/>
    </source>
</evidence>
<proteinExistence type="predicted"/>
<dbReference type="InterPro" id="IPR038756">
    <property type="entry name" value="CheX-like"/>
</dbReference>
<reference evidence="3" key="1">
    <citation type="submission" date="2020-06" db="EMBL/GenBank/DDBJ databases">
        <title>A novel thermopfilic bacterium from Erzurum, Turkey.</title>
        <authorList>
            <person name="Adiguzel A."/>
            <person name="Ay H."/>
            <person name="Baltaci M.O."/>
        </authorList>
    </citation>
    <scope>NUCLEOTIDE SEQUENCE</scope>
    <source>
        <strain evidence="3">P2</strain>
    </source>
</reference>
<keyword evidence="1" id="KW-0145">Chemotaxis</keyword>
<protein>
    <submittedName>
        <fullName evidence="3">Chemotaxis protein CheX</fullName>
    </submittedName>
</protein>
<dbReference type="Gene3D" id="3.40.1550.10">
    <property type="entry name" value="CheC-like"/>
    <property type="match status" value="1"/>
</dbReference>